<dbReference type="InterPro" id="IPR036653">
    <property type="entry name" value="CinA-like_C"/>
</dbReference>
<protein>
    <submittedName>
        <fullName evidence="2">Competence-damage inducible protein</fullName>
    </submittedName>
</protein>
<feature type="domain" description="CinA C-terminal" evidence="1">
    <location>
        <begin position="6"/>
        <end position="151"/>
    </location>
</feature>
<dbReference type="PATRIC" id="fig|37919.13.peg.1839"/>
<evidence type="ECO:0000313" key="3">
    <source>
        <dbReference type="Proteomes" id="UP000186108"/>
    </source>
</evidence>
<evidence type="ECO:0000259" key="1">
    <source>
        <dbReference type="Pfam" id="PF02464"/>
    </source>
</evidence>
<name>A0A1B1K1L1_RHOOP</name>
<dbReference type="Pfam" id="PF02464">
    <property type="entry name" value="CinA"/>
    <property type="match status" value="1"/>
</dbReference>
<dbReference type="AlphaFoldDB" id="A0A1B1K1L1"/>
<dbReference type="EMBL" id="CP009111">
    <property type="protein sequence ID" value="ANS26503.1"/>
    <property type="molecule type" value="Genomic_DNA"/>
</dbReference>
<evidence type="ECO:0000313" key="2">
    <source>
        <dbReference type="EMBL" id="ANS26503.1"/>
    </source>
</evidence>
<organism evidence="2 3">
    <name type="scientific">Rhodococcus opacus</name>
    <name type="common">Nocardia opaca</name>
    <dbReference type="NCBI Taxonomy" id="37919"/>
    <lineage>
        <taxon>Bacteria</taxon>
        <taxon>Bacillati</taxon>
        <taxon>Actinomycetota</taxon>
        <taxon>Actinomycetes</taxon>
        <taxon>Mycobacteriales</taxon>
        <taxon>Nocardiaceae</taxon>
        <taxon>Rhodococcus</taxon>
    </lineage>
</organism>
<sequence>MSPQDRIAERISTAAQSAHVFLATAESLTGGQISCILGAAPASSDWYRGSVVAYSSEVKHRVLKVPDGPVVSEASARAMASAVAELLGADIAVAVTGAGGPDPQDGQPPGTVWFGLFTHGRIDTEMHRFDGEPQDVVTATTDRALELLEQALTSAPGRVPPPLA</sequence>
<proteinExistence type="predicted"/>
<gene>
    <name evidence="2" type="ORF">R1CP_08915</name>
</gene>
<dbReference type="RefSeq" id="WP_005256797.1">
    <property type="nucleotide sequence ID" value="NZ_CP009111.1"/>
</dbReference>
<dbReference type="InterPro" id="IPR008136">
    <property type="entry name" value="CinA_C"/>
</dbReference>
<reference evidence="2 3" key="1">
    <citation type="submission" date="2014-07" db="EMBL/GenBank/DDBJ databases">
        <authorList>
            <person name="Zhang J.E."/>
            <person name="Yang H."/>
            <person name="Guo J."/>
            <person name="Deng Z."/>
            <person name="Luo H."/>
            <person name="Luo M."/>
            <person name="Zhao B."/>
        </authorList>
    </citation>
    <scope>NUCLEOTIDE SEQUENCE [LARGE SCALE GENOMIC DNA]</scope>
    <source>
        <strain evidence="2 3">1CP</strain>
    </source>
</reference>
<dbReference type="SUPFAM" id="SSF142433">
    <property type="entry name" value="CinA-like"/>
    <property type="match status" value="1"/>
</dbReference>
<dbReference type="Proteomes" id="UP000186108">
    <property type="component" value="Chromosome"/>
</dbReference>
<dbReference type="Gene3D" id="3.90.950.20">
    <property type="entry name" value="CinA-like"/>
    <property type="match status" value="1"/>
</dbReference>
<accession>A0A1B1K1L1</accession>
<dbReference type="NCBIfam" id="TIGR00199">
    <property type="entry name" value="PncC_domain"/>
    <property type="match status" value="1"/>
</dbReference>